<evidence type="ECO:0000256" key="1">
    <source>
        <dbReference type="ARBA" id="ARBA00004141"/>
    </source>
</evidence>
<keyword evidence="4 8" id="KW-0812">Transmembrane</keyword>
<evidence type="ECO:0000256" key="2">
    <source>
        <dbReference type="ARBA" id="ARBA00006434"/>
    </source>
</evidence>
<reference evidence="9" key="2">
    <citation type="journal article" date="2021" name="PeerJ">
        <title>Extensive microbial diversity within the chicken gut microbiome revealed by metagenomics and culture.</title>
        <authorList>
            <person name="Gilroy R."/>
            <person name="Ravi A."/>
            <person name="Getino M."/>
            <person name="Pursley I."/>
            <person name="Horton D.L."/>
            <person name="Alikhan N.F."/>
            <person name="Baker D."/>
            <person name="Gharbi K."/>
            <person name="Hall N."/>
            <person name="Watson M."/>
            <person name="Adriaenssens E.M."/>
            <person name="Foster-Nyarko E."/>
            <person name="Jarju S."/>
            <person name="Secka A."/>
            <person name="Antonio M."/>
            <person name="Oren A."/>
            <person name="Chaudhuri R.R."/>
            <person name="La Ragione R."/>
            <person name="Hildebrand F."/>
            <person name="Pallen M.J."/>
        </authorList>
    </citation>
    <scope>NUCLEOTIDE SEQUENCE</scope>
    <source>
        <strain evidence="9">14700</strain>
    </source>
</reference>
<feature type="transmembrane region" description="Helical" evidence="8">
    <location>
        <begin position="117"/>
        <end position="139"/>
    </location>
</feature>
<evidence type="ECO:0000313" key="9">
    <source>
        <dbReference type="EMBL" id="MBO8469275.1"/>
    </source>
</evidence>
<dbReference type="GO" id="GO:0022857">
    <property type="term" value="F:transmembrane transporter activity"/>
    <property type="evidence" value="ECO:0007669"/>
    <property type="project" value="InterPro"/>
</dbReference>
<comment type="subcellular location">
    <subcellularLocation>
        <location evidence="1">Membrane</location>
        <topology evidence="1">Multi-pass membrane protein</topology>
    </subcellularLocation>
</comment>
<feature type="transmembrane region" description="Helical" evidence="8">
    <location>
        <begin position="38"/>
        <end position="57"/>
    </location>
</feature>
<feature type="transmembrane region" description="Helical" evidence="8">
    <location>
        <begin position="151"/>
        <end position="170"/>
    </location>
</feature>
<dbReference type="InterPro" id="IPR050277">
    <property type="entry name" value="Sodium:Solute_Symporter"/>
</dbReference>
<feature type="transmembrane region" description="Helical" evidence="8">
    <location>
        <begin position="221"/>
        <end position="240"/>
    </location>
</feature>
<dbReference type="EMBL" id="JADIMF010000088">
    <property type="protein sequence ID" value="MBO8469275.1"/>
    <property type="molecule type" value="Genomic_DNA"/>
</dbReference>
<name>A0A9D9IBG4_9SPIO</name>
<dbReference type="Gene3D" id="1.20.1730.10">
    <property type="entry name" value="Sodium/glucose cotransporter"/>
    <property type="match status" value="1"/>
</dbReference>
<evidence type="ECO:0000256" key="6">
    <source>
        <dbReference type="ARBA" id="ARBA00023136"/>
    </source>
</evidence>
<feature type="transmembrane region" description="Helical" evidence="8">
    <location>
        <begin position="182"/>
        <end position="201"/>
    </location>
</feature>
<dbReference type="PROSITE" id="PS50283">
    <property type="entry name" value="NA_SOLUT_SYMP_3"/>
    <property type="match status" value="1"/>
</dbReference>
<accession>A0A9D9IBG4</accession>
<feature type="non-terminal residue" evidence="9">
    <location>
        <position position="255"/>
    </location>
</feature>
<evidence type="ECO:0000256" key="5">
    <source>
        <dbReference type="ARBA" id="ARBA00022989"/>
    </source>
</evidence>
<protein>
    <submittedName>
        <fullName evidence="9">Sodium:solute symporter family protein</fullName>
    </submittedName>
</protein>
<reference evidence="9" key="1">
    <citation type="submission" date="2020-10" db="EMBL/GenBank/DDBJ databases">
        <authorList>
            <person name="Gilroy R."/>
        </authorList>
    </citation>
    <scope>NUCLEOTIDE SEQUENCE</scope>
    <source>
        <strain evidence="9">14700</strain>
    </source>
</reference>
<dbReference type="GO" id="GO:0005886">
    <property type="term" value="C:plasma membrane"/>
    <property type="evidence" value="ECO:0007669"/>
    <property type="project" value="TreeGrafter"/>
</dbReference>
<dbReference type="PANTHER" id="PTHR48086">
    <property type="entry name" value="SODIUM/PROLINE SYMPORTER-RELATED"/>
    <property type="match status" value="1"/>
</dbReference>
<dbReference type="PANTHER" id="PTHR48086:SF7">
    <property type="entry name" value="SODIUM-SOLUTE SYMPORTER-RELATED"/>
    <property type="match status" value="1"/>
</dbReference>
<evidence type="ECO:0000313" key="10">
    <source>
        <dbReference type="Proteomes" id="UP000810292"/>
    </source>
</evidence>
<dbReference type="Pfam" id="PF00474">
    <property type="entry name" value="SSF"/>
    <property type="match status" value="1"/>
</dbReference>
<evidence type="ECO:0000256" key="7">
    <source>
        <dbReference type="RuleBase" id="RU362091"/>
    </source>
</evidence>
<feature type="transmembrane region" description="Helical" evidence="8">
    <location>
        <begin position="77"/>
        <end position="96"/>
    </location>
</feature>
<dbReference type="InterPro" id="IPR001734">
    <property type="entry name" value="Na/solute_symporter"/>
</dbReference>
<dbReference type="AlphaFoldDB" id="A0A9D9IBG4"/>
<evidence type="ECO:0000256" key="4">
    <source>
        <dbReference type="ARBA" id="ARBA00022692"/>
    </source>
</evidence>
<keyword evidence="3" id="KW-0813">Transport</keyword>
<evidence type="ECO:0000256" key="3">
    <source>
        <dbReference type="ARBA" id="ARBA00022448"/>
    </source>
</evidence>
<keyword evidence="5 8" id="KW-1133">Transmembrane helix</keyword>
<sequence>MALNTGALLIVAGYLVGMLVIGFVVGKIKIKTSHDYMIAGRRMGLFMVAFSLSANNIGGGSTTGLADKAFGSWGMSAIWYVLAASVAMIPLAYFAPKIRKTLAVTIPEVVGRRFGKGSSVFSAVLNILALFCLTSSQVAASGSVVATLTGIPMNVCLIVAGIIIIIYTTLGGMIADQISDLVQFIIILFGLAIATPIVIHGCGGWEAISAKLPGEQLDPTKIGWVVIIGYIFNYFCTFLSGPEMISRFESAKDEK</sequence>
<proteinExistence type="inferred from homology"/>
<dbReference type="InterPro" id="IPR038377">
    <property type="entry name" value="Na/Glc_symporter_sf"/>
</dbReference>
<feature type="transmembrane region" description="Helical" evidence="8">
    <location>
        <begin position="6"/>
        <end position="26"/>
    </location>
</feature>
<keyword evidence="6 8" id="KW-0472">Membrane</keyword>
<comment type="caution">
    <text evidence="9">The sequence shown here is derived from an EMBL/GenBank/DDBJ whole genome shotgun (WGS) entry which is preliminary data.</text>
</comment>
<comment type="similarity">
    <text evidence="2 7">Belongs to the sodium:solute symporter (SSF) (TC 2.A.21) family.</text>
</comment>
<evidence type="ECO:0000256" key="8">
    <source>
        <dbReference type="SAM" id="Phobius"/>
    </source>
</evidence>
<organism evidence="9 10">
    <name type="scientific">Candidatus Ornithospirochaeta stercoravium</name>
    <dbReference type="NCBI Taxonomy" id="2840897"/>
    <lineage>
        <taxon>Bacteria</taxon>
        <taxon>Pseudomonadati</taxon>
        <taxon>Spirochaetota</taxon>
        <taxon>Spirochaetia</taxon>
        <taxon>Spirochaetales</taxon>
        <taxon>Spirochaetaceae</taxon>
        <taxon>Spirochaetaceae incertae sedis</taxon>
        <taxon>Candidatus Ornithospirochaeta</taxon>
    </lineage>
</organism>
<dbReference type="Proteomes" id="UP000810292">
    <property type="component" value="Unassembled WGS sequence"/>
</dbReference>
<gene>
    <name evidence="9" type="ORF">IAA72_05780</name>
</gene>